<dbReference type="PANTHER" id="PTHR48073">
    <property type="entry name" value="O-SUCCINYLBENZOATE SYNTHASE-RELATED"/>
    <property type="match status" value="1"/>
</dbReference>
<dbReference type="GO" id="GO:0016854">
    <property type="term" value="F:racemase and epimerase activity"/>
    <property type="evidence" value="ECO:0007669"/>
    <property type="project" value="UniProtKB-ARBA"/>
</dbReference>
<evidence type="ECO:0000313" key="10">
    <source>
        <dbReference type="Proteomes" id="UP000602050"/>
    </source>
</evidence>
<evidence type="ECO:0000256" key="2">
    <source>
        <dbReference type="ARBA" id="ARBA00022428"/>
    </source>
</evidence>
<dbReference type="Pfam" id="PF13378">
    <property type="entry name" value="MR_MLE_C"/>
    <property type="match status" value="1"/>
</dbReference>
<name>A0A8J2TQK4_9BACI</name>
<dbReference type="InterPro" id="IPR013341">
    <property type="entry name" value="Mandelate_racemase_N_dom"/>
</dbReference>
<dbReference type="InterPro" id="IPR029065">
    <property type="entry name" value="Enolase_C-like"/>
</dbReference>
<dbReference type="InterPro" id="IPR010197">
    <property type="entry name" value="OSBS/NAAAR"/>
</dbReference>
<dbReference type="Gene3D" id="3.20.20.120">
    <property type="entry name" value="Enolase-like C-terminal domain"/>
    <property type="match status" value="1"/>
</dbReference>
<comment type="catalytic activity">
    <reaction evidence="7">
        <text>(1R,6R)-6-hydroxy-2-succinyl-cyclohexa-2,4-diene-1-carboxylate = 2-succinylbenzoate + H2O</text>
        <dbReference type="Rhea" id="RHEA:10196"/>
        <dbReference type="ChEBI" id="CHEBI:15377"/>
        <dbReference type="ChEBI" id="CHEBI:18325"/>
        <dbReference type="ChEBI" id="CHEBI:58689"/>
        <dbReference type="EC" id="4.2.1.113"/>
    </reaction>
</comment>
<keyword evidence="4 7" id="KW-0460">Magnesium</keyword>
<dbReference type="CDD" id="cd03317">
    <property type="entry name" value="NAAAR"/>
    <property type="match status" value="1"/>
</dbReference>
<dbReference type="SUPFAM" id="SSF51604">
    <property type="entry name" value="Enolase C-terminal domain-like"/>
    <property type="match status" value="1"/>
</dbReference>
<dbReference type="InterPro" id="IPR029017">
    <property type="entry name" value="Enolase-like_N"/>
</dbReference>
<comment type="caution">
    <text evidence="9">The sequence shown here is derived from an EMBL/GenBank/DDBJ whole genome shotgun (WGS) entry which is preliminary data.</text>
</comment>
<dbReference type="InterPro" id="IPR047585">
    <property type="entry name" value="MenC"/>
</dbReference>
<comment type="cofactor">
    <cofactor evidence="1 7">
        <name>a divalent metal cation</name>
        <dbReference type="ChEBI" id="CHEBI:60240"/>
    </cofactor>
</comment>
<comment type="similarity">
    <text evidence="7">Belongs to the mandelate racemase/muconate lactonizing enzyme family. MenC type 2 subfamily.</text>
</comment>
<dbReference type="SFLD" id="SFLDF00009">
    <property type="entry name" value="o-succinylbenzoate_synthase"/>
    <property type="match status" value="1"/>
</dbReference>
<feature type="binding site" evidence="7">
    <location>
        <position position="190"/>
    </location>
    <ligand>
        <name>Mg(2+)</name>
        <dbReference type="ChEBI" id="CHEBI:18420"/>
    </ligand>
</feature>
<feature type="binding site" evidence="7">
    <location>
        <position position="240"/>
    </location>
    <ligand>
        <name>Mg(2+)</name>
        <dbReference type="ChEBI" id="CHEBI:18420"/>
    </ligand>
</feature>
<feature type="active site" description="Proton donor" evidence="7">
    <location>
        <position position="165"/>
    </location>
</feature>
<protein>
    <recommendedName>
        <fullName evidence="6 7">o-succinylbenzoate synthase</fullName>
        <shortName evidence="7">OSB synthase</shortName>
        <shortName evidence="7">OSBS</shortName>
        <ecNumber evidence="6 7">4.2.1.113</ecNumber>
    </recommendedName>
    <alternativeName>
        <fullName evidence="7">4-(2'-carboxyphenyl)-4-oxybutyric acid synthase</fullName>
    </alternativeName>
    <alternativeName>
        <fullName evidence="7">o-succinylbenzoic acid synthase</fullName>
    </alternativeName>
</protein>
<evidence type="ECO:0000313" key="9">
    <source>
        <dbReference type="EMBL" id="GFZ82682.1"/>
    </source>
</evidence>
<dbReference type="InterPro" id="IPR036849">
    <property type="entry name" value="Enolase-like_C_sf"/>
</dbReference>
<dbReference type="SFLD" id="SFLDG00180">
    <property type="entry name" value="muconate_cycloisomerase"/>
    <property type="match status" value="1"/>
</dbReference>
<comment type="function">
    <text evidence="7">Converts 2-succinyl-6-hydroxy-2,4-cyclohexadiene-1-carboxylate (SHCHC) to 2-succinylbenzoate (OSB).</text>
</comment>
<sequence>MIPIKQVNLRKAEMRLKEPFSTSFGTLQDKEFFIIEVLDGEGNIGYGESVAFSAPWYTEETVKTTFHMIEDFLLPILKEQPVEHPDEVFELFRRIKGNNMAKAAVEGAIWDLYAKRKKLPLFRVLGGERKTIDVGISIGLKPTIKELLQTMEEALEKGYKRIKLKIKPGADIEMLREVREVFPDTPIMADANSAYTLADINHLKQLDELSLLMIEQPLAHDDIVDHAKLQKELHTPICLDESIRSLADAKKAAELGSCKVINIKIGRVGGLSEAKRIHDFCKENGIAVWCGGMLEAGVGRAHNIALSTLSNFVFPGDVSASSRYWEKDIIEPEVIVNDGVIQVPDNPGIGYEVKCHFPVIYSTTFGG</sequence>
<dbReference type="HAMAP" id="MF_01933">
    <property type="entry name" value="MenC_2"/>
    <property type="match status" value="1"/>
</dbReference>
<feature type="binding site" evidence="7">
    <location>
        <position position="215"/>
    </location>
    <ligand>
        <name>Mg(2+)</name>
        <dbReference type="ChEBI" id="CHEBI:18420"/>
    </ligand>
</feature>
<dbReference type="GO" id="GO:0043748">
    <property type="term" value="F:O-succinylbenzoate synthase activity"/>
    <property type="evidence" value="ECO:0007669"/>
    <property type="project" value="UniProtKB-EC"/>
</dbReference>
<dbReference type="UniPathway" id="UPA00079"/>
<dbReference type="GO" id="GO:0009234">
    <property type="term" value="P:menaquinone biosynthetic process"/>
    <property type="evidence" value="ECO:0007669"/>
    <property type="project" value="UniProtKB-UniRule"/>
</dbReference>
<dbReference type="Gene3D" id="3.30.390.10">
    <property type="entry name" value="Enolase-like, N-terminal domain"/>
    <property type="match status" value="1"/>
</dbReference>
<feature type="domain" description="Mandelate racemase/muconate lactonizing enzyme C-terminal" evidence="8">
    <location>
        <begin position="144"/>
        <end position="236"/>
    </location>
</feature>
<organism evidence="9 10">
    <name type="scientific">Compostibacillus humi</name>
    <dbReference type="NCBI Taxonomy" id="1245525"/>
    <lineage>
        <taxon>Bacteria</taxon>
        <taxon>Bacillati</taxon>
        <taxon>Bacillota</taxon>
        <taxon>Bacilli</taxon>
        <taxon>Bacillales</taxon>
        <taxon>Bacillaceae</taxon>
        <taxon>Compostibacillus</taxon>
    </lineage>
</organism>
<dbReference type="EMBL" id="BMEV01000050">
    <property type="protein sequence ID" value="GFZ82682.1"/>
    <property type="molecule type" value="Genomic_DNA"/>
</dbReference>
<dbReference type="UniPathway" id="UPA01057">
    <property type="reaction ID" value="UER00165"/>
</dbReference>
<keyword evidence="5 7" id="KW-0456">Lyase</keyword>
<keyword evidence="3 7" id="KW-0479">Metal-binding</keyword>
<reference evidence="9" key="1">
    <citation type="journal article" date="2014" name="Int. J. Syst. Evol. Microbiol.">
        <title>Complete genome sequence of Corynebacterium casei LMG S-19264T (=DSM 44701T), isolated from a smear-ripened cheese.</title>
        <authorList>
            <consortium name="US DOE Joint Genome Institute (JGI-PGF)"/>
            <person name="Walter F."/>
            <person name="Albersmeier A."/>
            <person name="Kalinowski J."/>
            <person name="Ruckert C."/>
        </authorList>
    </citation>
    <scope>NUCLEOTIDE SEQUENCE</scope>
    <source>
        <strain evidence="9">CGMCC 1.12360</strain>
    </source>
</reference>
<dbReference type="EC" id="4.2.1.113" evidence="6 7"/>
<dbReference type="NCBIfam" id="TIGR01928">
    <property type="entry name" value="menC_lowGC_arch"/>
    <property type="match status" value="1"/>
</dbReference>
<dbReference type="InterPro" id="IPR013342">
    <property type="entry name" value="Mandelate_racemase_C"/>
</dbReference>
<gene>
    <name evidence="7 9" type="primary">menC</name>
    <name evidence="9" type="ORF">GCM10010978_24200</name>
</gene>
<accession>A0A8J2TQK4</accession>
<comment type="pathway">
    <text evidence="7">Quinol/quinone metabolism; menaquinone biosynthesis.</text>
</comment>
<comment type="pathway">
    <text evidence="7">Quinol/quinone metabolism; 1,4-dihydroxy-2-naphthoate biosynthesis; 1,4-dihydroxy-2-naphthoate from chorismate: step 4/7.</text>
</comment>
<evidence type="ECO:0000256" key="1">
    <source>
        <dbReference type="ARBA" id="ARBA00001968"/>
    </source>
</evidence>
<dbReference type="SFLD" id="SFLDS00001">
    <property type="entry name" value="Enolase"/>
    <property type="match status" value="1"/>
</dbReference>
<dbReference type="GO" id="GO:0000287">
    <property type="term" value="F:magnesium ion binding"/>
    <property type="evidence" value="ECO:0007669"/>
    <property type="project" value="UniProtKB-UniRule"/>
</dbReference>
<dbReference type="Pfam" id="PF02746">
    <property type="entry name" value="MR_MLE_N"/>
    <property type="match status" value="1"/>
</dbReference>
<evidence type="ECO:0000256" key="3">
    <source>
        <dbReference type="ARBA" id="ARBA00022723"/>
    </source>
</evidence>
<dbReference type="SUPFAM" id="SSF54826">
    <property type="entry name" value="Enolase N-terminal domain-like"/>
    <property type="match status" value="1"/>
</dbReference>
<dbReference type="SMART" id="SM00922">
    <property type="entry name" value="MR_MLE"/>
    <property type="match status" value="1"/>
</dbReference>
<dbReference type="PANTHER" id="PTHR48073:SF5">
    <property type="entry name" value="O-SUCCINYLBENZOATE SYNTHASE"/>
    <property type="match status" value="1"/>
</dbReference>
<evidence type="ECO:0000256" key="6">
    <source>
        <dbReference type="ARBA" id="ARBA00029491"/>
    </source>
</evidence>
<evidence type="ECO:0000256" key="5">
    <source>
        <dbReference type="ARBA" id="ARBA00023239"/>
    </source>
</evidence>
<evidence type="ECO:0000256" key="7">
    <source>
        <dbReference type="HAMAP-Rule" id="MF_01933"/>
    </source>
</evidence>
<keyword evidence="2 7" id="KW-0474">Menaquinone biosynthesis</keyword>
<dbReference type="Proteomes" id="UP000602050">
    <property type="component" value="Unassembled WGS sequence"/>
</dbReference>
<proteinExistence type="inferred from homology"/>
<dbReference type="AlphaFoldDB" id="A0A8J2TQK4"/>
<reference evidence="9" key="2">
    <citation type="submission" date="2020-09" db="EMBL/GenBank/DDBJ databases">
        <authorList>
            <person name="Sun Q."/>
            <person name="Zhou Y."/>
        </authorList>
    </citation>
    <scope>NUCLEOTIDE SEQUENCE</scope>
    <source>
        <strain evidence="9">CGMCC 1.12360</strain>
    </source>
</reference>
<dbReference type="RefSeq" id="WP_188392673.1">
    <property type="nucleotide sequence ID" value="NZ_BMEV01000050.1"/>
</dbReference>
<evidence type="ECO:0000259" key="8">
    <source>
        <dbReference type="SMART" id="SM00922"/>
    </source>
</evidence>
<keyword evidence="10" id="KW-1185">Reference proteome</keyword>
<feature type="active site" description="Proton acceptor" evidence="7">
    <location>
        <position position="264"/>
    </location>
</feature>
<evidence type="ECO:0000256" key="4">
    <source>
        <dbReference type="ARBA" id="ARBA00022842"/>
    </source>
</evidence>